<proteinExistence type="predicted"/>
<dbReference type="PANTHER" id="PTHR43155">
    <property type="entry name" value="CYCLIC DI-GMP PHOSPHODIESTERASE PA4108-RELATED"/>
    <property type="match status" value="1"/>
</dbReference>
<feature type="domain" description="HD-GYP" evidence="1">
    <location>
        <begin position="211"/>
        <end position="407"/>
    </location>
</feature>
<dbReference type="AlphaFoldDB" id="A0A1I2Q6X6"/>
<dbReference type="CDD" id="cd00077">
    <property type="entry name" value="HDc"/>
    <property type="match status" value="2"/>
</dbReference>
<name>A0A1I2Q6X6_9FIRM</name>
<keyword evidence="3" id="KW-1185">Reference proteome</keyword>
<dbReference type="Proteomes" id="UP000199337">
    <property type="component" value="Unassembled WGS sequence"/>
</dbReference>
<dbReference type="PROSITE" id="PS51832">
    <property type="entry name" value="HD_GYP"/>
    <property type="match status" value="2"/>
</dbReference>
<dbReference type="NCBIfam" id="TIGR00277">
    <property type="entry name" value="HDIG"/>
    <property type="match status" value="1"/>
</dbReference>
<dbReference type="InterPro" id="IPR003607">
    <property type="entry name" value="HD/PDEase_dom"/>
</dbReference>
<gene>
    <name evidence="2" type="ORF">SAMN05660649_01083</name>
</gene>
<dbReference type="InterPro" id="IPR037522">
    <property type="entry name" value="HD_GYP_dom"/>
</dbReference>
<dbReference type="InterPro" id="IPR006675">
    <property type="entry name" value="HDIG_dom"/>
</dbReference>
<dbReference type="STRING" id="341036.SAMN05660649_01083"/>
<dbReference type="Pfam" id="PF13487">
    <property type="entry name" value="HD_5"/>
    <property type="match status" value="2"/>
</dbReference>
<evidence type="ECO:0000313" key="2">
    <source>
        <dbReference type="EMBL" id="SFG23690.1"/>
    </source>
</evidence>
<evidence type="ECO:0000313" key="3">
    <source>
        <dbReference type="Proteomes" id="UP000199337"/>
    </source>
</evidence>
<dbReference type="SUPFAM" id="SSF109604">
    <property type="entry name" value="HD-domain/PDEase-like"/>
    <property type="match status" value="2"/>
</dbReference>
<protein>
    <submittedName>
        <fullName evidence="2">HDIG domain-containing protein</fullName>
    </submittedName>
</protein>
<dbReference type="EMBL" id="FOOX01000003">
    <property type="protein sequence ID" value="SFG23690.1"/>
    <property type="molecule type" value="Genomic_DNA"/>
</dbReference>
<organism evidence="2 3">
    <name type="scientific">Desulfotruncus arcticus DSM 17038</name>
    <dbReference type="NCBI Taxonomy" id="1121424"/>
    <lineage>
        <taxon>Bacteria</taxon>
        <taxon>Bacillati</taxon>
        <taxon>Bacillota</taxon>
        <taxon>Clostridia</taxon>
        <taxon>Eubacteriales</taxon>
        <taxon>Desulfallaceae</taxon>
        <taxon>Desulfotruncus</taxon>
    </lineage>
</organism>
<dbReference type="PANTHER" id="PTHR43155:SF1">
    <property type="entry name" value="3'3'-CGAMP-SPECIFIC PHOSPHODIESTERASE 1"/>
    <property type="match status" value="1"/>
</dbReference>
<accession>A0A1I2Q6X6</accession>
<dbReference type="Gene3D" id="1.10.3210.10">
    <property type="entry name" value="Hypothetical protein af1432"/>
    <property type="match status" value="2"/>
</dbReference>
<dbReference type="SMART" id="SM00471">
    <property type="entry name" value="HDc"/>
    <property type="match status" value="2"/>
</dbReference>
<sequence length="411" mass="47067">MADRLNIHLYKLLSAFSMAMDYNRYGMMRHHQRVALLALYMAEELQLSAEEYLPLFCSAIIHDAGSSTFREKASLEYFEVNNPWKHCERGYKLLNSVRILKPLADIVRYHHDNWNGQNLSGLSGDSIPLASRIIYLTDRVDVLSQKPGNILDHRDEIVKKIQSKSGTMFDPGLVEAFSRIAQKECLWLDLTNQFIQSRLELKLGNCPVTVNQDEITGISLIFSQIIDGKSPFTFRHSRLVAEVAKLLAEKTGFDREQQNNMYVAGLLHDLGKLSIPDEILEKPGKLNSVEYNLIKQHTYITYQILSNIDCFEDINSWASYHHEKLDGTGYPFRLAGKDLPHGSRMMAVADIFSALVEDRPYRKGMSRNEIEKILTGQVKTQAIDGEIVDLLLNHYREAEDLKEITWGREET</sequence>
<reference evidence="3" key="1">
    <citation type="submission" date="2016-10" db="EMBL/GenBank/DDBJ databases">
        <authorList>
            <person name="Varghese N."/>
            <person name="Submissions S."/>
        </authorList>
    </citation>
    <scope>NUCLEOTIDE SEQUENCE [LARGE SCALE GENOMIC DNA]</scope>
    <source>
        <strain evidence="3">DSM 17038</strain>
    </source>
</reference>
<feature type="domain" description="HD-GYP" evidence="1">
    <location>
        <begin position="5"/>
        <end position="193"/>
    </location>
</feature>
<dbReference type="RefSeq" id="WP_238456320.1">
    <property type="nucleotide sequence ID" value="NZ_FOOX01000003.1"/>
</dbReference>
<evidence type="ECO:0000259" key="1">
    <source>
        <dbReference type="PROSITE" id="PS51832"/>
    </source>
</evidence>